<gene>
    <name evidence="1" type="ORF">ETH01_08800</name>
</gene>
<name>A0A510WBL4_ENTTH</name>
<dbReference type="AlphaFoldDB" id="A0A510WBL4"/>
<evidence type="ECO:0000313" key="2">
    <source>
        <dbReference type="Proteomes" id="UP000321361"/>
    </source>
</evidence>
<accession>A0A510WBL4</accession>
<proteinExistence type="predicted"/>
<dbReference type="EMBL" id="BJUG01000003">
    <property type="protein sequence ID" value="GEK36593.1"/>
    <property type="molecule type" value="Genomic_DNA"/>
</dbReference>
<protein>
    <submittedName>
        <fullName evidence="1">Uncharacterized protein</fullName>
    </submittedName>
</protein>
<sequence>MKRVGQNGFVLSHSFLFTKDFRFSKLKKEEVADMHKMEDDELILIEASLI</sequence>
<organism evidence="1 2">
    <name type="scientific">Enterococcus thailandicus</name>
    <dbReference type="NCBI Taxonomy" id="417368"/>
    <lineage>
        <taxon>Bacteria</taxon>
        <taxon>Bacillati</taxon>
        <taxon>Bacillota</taxon>
        <taxon>Bacilli</taxon>
        <taxon>Lactobacillales</taxon>
        <taxon>Enterococcaceae</taxon>
        <taxon>Enterococcus</taxon>
    </lineage>
</organism>
<reference evidence="1 2" key="1">
    <citation type="submission" date="2019-07" db="EMBL/GenBank/DDBJ databases">
        <title>Whole genome shotgun sequence of Enterococcus thailandicus NBRC 101867.</title>
        <authorList>
            <person name="Hosoyama A."/>
            <person name="Uohara A."/>
            <person name="Ohji S."/>
            <person name="Ichikawa N."/>
        </authorList>
    </citation>
    <scope>NUCLEOTIDE SEQUENCE [LARGE SCALE GENOMIC DNA]</scope>
    <source>
        <strain evidence="1 2">NBRC 101867</strain>
    </source>
</reference>
<evidence type="ECO:0000313" key="1">
    <source>
        <dbReference type="EMBL" id="GEK36593.1"/>
    </source>
</evidence>
<dbReference type="Proteomes" id="UP000321361">
    <property type="component" value="Unassembled WGS sequence"/>
</dbReference>
<comment type="caution">
    <text evidence="1">The sequence shown here is derived from an EMBL/GenBank/DDBJ whole genome shotgun (WGS) entry which is preliminary data.</text>
</comment>